<comment type="caution">
    <text evidence="1">The sequence shown here is derived from an EMBL/GenBank/DDBJ whole genome shotgun (WGS) entry which is preliminary data.</text>
</comment>
<dbReference type="AlphaFoldDB" id="A0A426JPM5"/>
<gene>
    <name evidence="1" type="ORF">EIL87_17915</name>
</gene>
<dbReference type="Gene3D" id="1.10.357.10">
    <property type="entry name" value="Tetracycline Repressor, domain 2"/>
    <property type="match status" value="1"/>
</dbReference>
<keyword evidence="2" id="KW-1185">Reference proteome</keyword>
<dbReference type="Proteomes" id="UP000274515">
    <property type="component" value="Unassembled WGS sequence"/>
</dbReference>
<name>A0A426JPM5_9PSEU</name>
<proteinExistence type="predicted"/>
<accession>A0A426JPM5</accession>
<evidence type="ECO:0000313" key="2">
    <source>
        <dbReference type="Proteomes" id="UP000274515"/>
    </source>
</evidence>
<dbReference type="OrthoDB" id="3691113at2"/>
<protein>
    <submittedName>
        <fullName evidence="1">Uncharacterized protein</fullName>
    </submittedName>
</protein>
<sequence>MHISGSHDDHLIPNSPNPFTEAVEAWHVACRKACSENENCLDRYRTAVGALITWLSENPAAARLYFGDCGEAEHPRLMAYSRAARSRLTSSILDLVLSCGEPGYETKVEFVVGAVRQLVREELRGGTVDHARLAHRLTHFAPFLSAHRRGERDS</sequence>
<evidence type="ECO:0000313" key="1">
    <source>
        <dbReference type="EMBL" id="RRO15139.1"/>
    </source>
</evidence>
<reference evidence="1 2" key="1">
    <citation type="submission" date="2018-11" db="EMBL/GenBank/DDBJ databases">
        <title>Saccharopolyspora rhizosphaerae sp. nov., an actinomycete isolated from rhizosphere soil in Thailand.</title>
        <authorList>
            <person name="Intra B."/>
            <person name="Euanorasetr J."/>
            <person name="Take A."/>
            <person name="Inahashi Y."/>
            <person name="Mori M."/>
            <person name="Panbangred W."/>
            <person name="Matsumoto A."/>
        </authorList>
    </citation>
    <scope>NUCLEOTIDE SEQUENCE [LARGE SCALE GENOMIC DNA]</scope>
    <source>
        <strain evidence="1 2">H219</strain>
    </source>
</reference>
<organism evidence="1 2">
    <name type="scientific">Saccharopolyspora rhizosphaerae</name>
    <dbReference type="NCBI Taxonomy" id="2492662"/>
    <lineage>
        <taxon>Bacteria</taxon>
        <taxon>Bacillati</taxon>
        <taxon>Actinomycetota</taxon>
        <taxon>Actinomycetes</taxon>
        <taxon>Pseudonocardiales</taxon>
        <taxon>Pseudonocardiaceae</taxon>
        <taxon>Saccharopolyspora</taxon>
    </lineage>
</organism>
<dbReference type="EMBL" id="RSAA01000016">
    <property type="protein sequence ID" value="RRO15139.1"/>
    <property type="molecule type" value="Genomic_DNA"/>
</dbReference>
<dbReference type="RefSeq" id="WP_125091699.1">
    <property type="nucleotide sequence ID" value="NZ_RSAA01000016.1"/>
</dbReference>